<dbReference type="GO" id="GO:0016887">
    <property type="term" value="F:ATP hydrolysis activity"/>
    <property type="evidence" value="ECO:0007669"/>
    <property type="project" value="InterPro"/>
</dbReference>
<proteinExistence type="predicted"/>
<keyword evidence="2 5" id="KW-0812">Transmembrane</keyword>
<dbReference type="SUPFAM" id="SSF90123">
    <property type="entry name" value="ABC transporter transmembrane region"/>
    <property type="match status" value="1"/>
</dbReference>
<dbReference type="InterPro" id="IPR027417">
    <property type="entry name" value="P-loop_NTPase"/>
</dbReference>
<keyword evidence="4 5" id="KW-0472">Membrane</keyword>
<feature type="transmembrane region" description="Helical" evidence="5">
    <location>
        <begin position="411"/>
        <end position="431"/>
    </location>
</feature>
<feature type="domain" description="ABC transmembrane type-1" evidence="6">
    <location>
        <begin position="175"/>
        <end position="472"/>
    </location>
</feature>
<dbReference type="PROSITE" id="PS50929">
    <property type="entry name" value="ABC_TM1F"/>
    <property type="match status" value="1"/>
</dbReference>
<dbReference type="InterPro" id="IPR039421">
    <property type="entry name" value="Type_1_exporter"/>
</dbReference>
<keyword evidence="8" id="KW-1185">Reference proteome</keyword>
<dbReference type="GO" id="GO:0090374">
    <property type="term" value="P:oligopeptide export from mitochondrion"/>
    <property type="evidence" value="ECO:0007669"/>
    <property type="project" value="TreeGrafter"/>
</dbReference>
<dbReference type="PANTHER" id="PTHR43394">
    <property type="entry name" value="ATP-DEPENDENT PERMEASE MDL1, MITOCHONDRIAL"/>
    <property type="match status" value="1"/>
</dbReference>
<keyword evidence="3 5" id="KW-1133">Transmembrane helix</keyword>
<evidence type="ECO:0000313" key="7">
    <source>
        <dbReference type="EMBL" id="OQR83102.1"/>
    </source>
</evidence>
<dbReference type="EMBL" id="JNBS01004531">
    <property type="protein sequence ID" value="OQR83102.1"/>
    <property type="molecule type" value="Genomic_DNA"/>
</dbReference>
<gene>
    <name evidence="7" type="ORF">THRCLA_10983</name>
</gene>
<dbReference type="STRING" id="74557.A0A1V9YBN3"/>
<dbReference type="Proteomes" id="UP000243217">
    <property type="component" value="Unassembled WGS sequence"/>
</dbReference>
<dbReference type="GO" id="GO:0005743">
    <property type="term" value="C:mitochondrial inner membrane"/>
    <property type="evidence" value="ECO:0007669"/>
    <property type="project" value="TreeGrafter"/>
</dbReference>
<dbReference type="AlphaFoldDB" id="A0A1V9YBN3"/>
<dbReference type="SUPFAM" id="SSF52540">
    <property type="entry name" value="P-loop containing nucleoside triphosphate hydrolases"/>
    <property type="match status" value="1"/>
</dbReference>
<evidence type="ECO:0000256" key="5">
    <source>
        <dbReference type="SAM" id="Phobius"/>
    </source>
</evidence>
<dbReference type="Pfam" id="PF00664">
    <property type="entry name" value="ABC_membrane"/>
    <property type="match status" value="1"/>
</dbReference>
<dbReference type="CDD" id="cd18578">
    <property type="entry name" value="ABC_6TM_Pgp_ABCB1_D2_like"/>
    <property type="match status" value="1"/>
</dbReference>
<feature type="transmembrane region" description="Helical" evidence="5">
    <location>
        <begin position="451"/>
        <end position="468"/>
    </location>
</feature>
<feature type="transmembrane region" description="Helical" evidence="5">
    <location>
        <begin position="309"/>
        <end position="326"/>
    </location>
</feature>
<keyword evidence="7" id="KW-0067">ATP-binding</keyword>
<dbReference type="GO" id="GO:0015421">
    <property type="term" value="F:ABC-type oligopeptide transporter activity"/>
    <property type="evidence" value="ECO:0007669"/>
    <property type="project" value="TreeGrafter"/>
</dbReference>
<feature type="transmembrane region" description="Helical" evidence="5">
    <location>
        <begin position="332"/>
        <end position="348"/>
    </location>
</feature>
<dbReference type="InterPro" id="IPR011527">
    <property type="entry name" value="ABC1_TM_dom"/>
</dbReference>
<keyword evidence="7" id="KW-0547">Nucleotide-binding</keyword>
<feature type="transmembrane region" description="Helical" evidence="5">
    <location>
        <begin position="172"/>
        <end position="195"/>
    </location>
</feature>
<dbReference type="Gene3D" id="3.40.50.300">
    <property type="entry name" value="P-loop containing nucleotide triphosphate hydrolases"/>
    <property type="match status" value="1"/>
</dbReference>
<dbReference type="OrthoDB" id="120103at2759"/>
<sequence>GQKQRVAIARALVRKPKILVLDEATSALDNESERVVQAALNDLMEKINMTTIVIAHRLSTIRKADKIIVLSKGVVVESGTHSQLMAISDGMYRTLVEVQEGVGTDGNTNSPSYFHRINQTLHDEPEKAELIRQFSSASSQHVGYGGSTAVETPEAPEVSLGRIMALTKPERPLLAVGVLASCLQGFAMPVIALVISEIISIMQKNYNIYLQTHDKAYLDLLYTGVRGKAYIFFGIAAAIFVVAFAQNYTFRVMAEKLTTRLRNMHFEALVRQDIGFFDEENHTTGALTTDLSTFSTKVVVIAGENQARMVQMAFTFFAAVVLSFGWGSWQLTLVMICVFPLMLIGWAMRAKTFQGTKVSDTLTRSGSLATQAIVNARTVSAFGLQEKMVSEYDILLNEPLKDGIRESQVNGIMNGFANFSMFAVYALVFWYGAKLIHNGTISFNEMMRTMMAMMMAAQGMGQAAGWLGDTDSAKKAAKQIFAIIERRPVIDSSKVDEGIVPKSVEGRIEFKDVTFCYPTRPHIKVLK</sequence>
<evidence type="ECO:0000313" key="8">
    <source>
        <dbReference type="Proteomes" id="UP000243217"/>
    </source>
</evidence>
<comment type="subcellular location">
    <subcellularLocation>
        <location evidence="1">Membrane</location>
        <topology evidence="1">Multi-pass membrane protein</topology>
    </subcellularLocation>
</comment>
<dbReference type="Gene3D" id="1.20.1560.10">
    <property type="entry name" value="ABC transporter type 1, transmembrane domain"/>
    <property type="match status" value="1"/>
</dbReference>
<evidence type="ECO:0000256" key="1">
    <source>
        <dbReference type="ARBA" id="ARBA00004141"/>
    </source>
</evidence>
<feature type="non-terminal residue" evidence="7">
    <location>
        <position position="527"/>
    </location>
</feature>
<accession>A0A1V9YBN3</accession>
<feature type="transmembrane region" description="Helical" evidence="5">
    <location>
        <begin position="229"/>
        <end position="250"/>
    </location>
</feature>
<evidence type="ECO:0000259" key="6">
    <source>
        <dbReference type="PROSITE" id="PS50929"/>
    </source>
</evidence>
<protein>
    <submittedName>
        <fullName evidence="7">ATP-binding Cassette (ABC) superfamily</fullName>
    </submittedName>
</protein>
<dbReference type="PANTHER" id="PTHR43394:SF18">
    <property type="entry name" value="ABC TRANSPORTER B FAMILY MEMBER 11-LIKE"/>
    <property type="match status" value="1"/>
</dbReference>
<dbReference type="InterPro" id="IPR036640">
    <property type="entry name" value="ABC1_TM_sf"/>
</dbReference>
<evidence type="ECO:0000256" key="4">
    <source>
        <dbReference type="ARBA" id="ARBA00023136"/>
    </source>
</evidence>
<dbReference type="Pfam" id="PF00005">
    <property type="entry name" value="ABC_tran"/>
    <property type="match status" value="1"/>
</dbReference>
<evidence type="ECO:0000256" key="3">
    <source>
        <dbReference type="ARBA" id="ARBA00022989"/>
    </source>
</evidence>
<reference evidence="7 8" key="1">
    <citation type="journal article" date="2014" name="Genome Biol. Evol.">
        <title>The secreted proteins of Achlya hypogyna and Thraustotheca clavata identify the ancestral oomycete secretome and reveal gene acquisitions by horizontal gene transfer.</title>
        <authorList>
            <person name="Misner I."/>
            <person name="Blouin N."/>
            <person name="Leonard G."/>
            <person name="Richards T.A."/>
            <person name="Lane C.E."/>
        </authorList>
    </citation>
    <scope>NUCLEOTIDE SEQUENCE [LARGE SCALE GENOMIC DNA]</scope>
    <source>
        <strain evidence="7 8">ATCC 34112</strain>
    </source>
</reference>
<organism evidence="7 8">
    <name type="scientific">Thraustotheca clavata</name>
    <dbReference type="NCBI Taxonomy" id="74557"/>
    <lineage>
        <taxon>Eukaryota</taxon>
        <taxon>Sar</taxon>
        <taxon>Stramenopiles</taxon>
        <taxon>Oomycota</taxon>
        <taxon>Saprolegniomycetes</taxon>
        <taxon>Saprolegniales</taxon>
        <taxon>Achlyaceae</taxon>
        <taxon>Thraustotheca</taxon>
    </lineage>
</organism>
<dbReference type="InterPro" id="IPR003439">
    <property type="entry name" value="ABC_transporter-like_ATP-bd"/>
</dbReference>
<name>A0A1V9YBN3_9STRA</name>
<comment type="caution">
    <text evidence="7">The sequence shown here is derived from an EMBL/GenBank/DDBJ whole genome shotgun (WGS) entry which is preliminary data.</text>
</comment>
<feature type="non-terminal residue" evidence="7">
    <location>
        <position position="1"/>
    </location>
</feature>
<evidence type="ECO:0000256" key="2">
    <source>
        <dbReference type="ARBA" id="ARBA00022692"/>
    </source>
</evidence>
<dbReference type="GO" id="GO:0005524">
    <property type="term" value="F:ATP binding"/>
    <property type="evidence" value="ECO:0007669"/>
    <property type="project" value="UniProtKB-KW"/>
</dbReference>